<comment type="caution">
    <text evidence="1">The sequence shown here is derived from an EMBL/GenBank/DDBJ whole genome shotgun (WGS) entry which is preliminary data.</text>
</comment>
<evidence type="ECO:0000313" key="2">
    <source>
        <dbReference type="Proteomes" id="UP000299102"/>
    </source>
</evidence>
<accession>A0A4C1V9V6</accession>
<name>A0A4C1V9V6_EUMVA</name>
<gene>
    <name evidence="1" type="ORF">EVAR_19976_1</name>
</gene>
<dbReference type="OrthoDB" id="6727025at2759"/>
<evidence type="ECO:0000313" key="1">
    <source>
        <dbReference type="EMBL" id="GBP35466.1"/>
    </source>
</evidence>
<sequence>MPASSFDVYHIQSARNNFNTTEPNPVCSSANEFLGRYQPIHISTNRYYGFHHMSEDVIDNDCEMRELHERDATVRIPSNARKRSANDVAIHQSKRVREVLSSLLKLSYSHAYSAILNLWCWHQPPPCIVSRAPGDTLQLPIKTCRTLRTA</sequence>
<dbReference type="EMBL" id="BGZK01000304">
    <property type="protein sequence ID" value="GBP35466.1"/>
    <property type="molecule type" value="Genomic_DNA"/>
</dbReference>
<dbReference type="AlphaFoldDB" id="A0A4C1V9V6"/>
<organism evidence="1 2">
    <name type="scientific">Eumeta variegata</name>
    <name type="common">Bagworm moth</name>
    <name type="synonym">Eumeta japonica</name>
    <dbReference type="NCBI Taxonomy" id="151549"/>
    <lineage>
        <taxon>Eukaryota</taxon>
        <taxon>Metazoa</taxon>
        <taxon>Ecdysozoa</taxon>
        <taxon>Arthropoda</taxon>
        <taxon>Hexapoda</taxon>
        <taxon>Insecta</taxon>
        <taxon>Pterygota</taxon>
        <taxon>Neoptera</taxon>
        <taxon>Endopterygota</taxon>
        <taxon>Lepidoptera</taxon>
        <taxon>Glossata</taxon>
        <taxon>Ditrysia</taxon>
        <taxon>Tineoidea</taxon>
        <taxon>Psychidae</taxon>
        <taxon>Oiketicinae</taxon>
        <taxon>Eumeta</taxon>
    </lineage>
</organism>
<keyword evidence="2" id="KW-1185">Reference proteome</keyword>
<dbReference type="Proteomes" id="UP000299102">
    <property type="component" value="Unassembled WGS sequence"/>
</dbReference>
<reference evidence="1 2" key="1">
    <citation type="journal article" date="2019" name="Commun. Biol.">
        <title>The bagworm genome reveals a unique fibroin gene that provides high tensile strength.</title>
        <authorList>
            <person name="Kono N."/>
            <person name="Nakamura H."/>
            <person name="Ohtoshi R."/>
            <person name="Tomita M."/>
            <person name="Numata K."/>
            <person name="Arakawa K."/>
        </authorList>
    </citation>
    <scope>NUCLEOTIDE SEQUENCE [LARGE SCALE GENOMIC DNA]</scope>
</reference>
<proteinExistence type="predicted"/>
<protein>
    <submittedName>
        <fullName evidence="1">Uncharacterized protein</fullName>
    </submittedName>
</protein>